<gene>
    <name evidence="3" type="ORF">CBR_g6366</name>
</gene>
<sequence length="414" mass="46760">MRRFEVLEETVATIKTCHDAESAKERIQKEEEDKRMKEKEEEDRKTQQIKDREELQKMIGETIDTRLGGTGVNGVPAKQNGASELDKLCAEVAELKRVNTSSAGTRMSEIEKLRAEIAELKRAQAPSGPAGHVAEATGQVQVEREEAWKSIHESYEKRMTILEEQIVTLRRLKAGAVSEAEAWKLEAQRPENKRGGINIGVTPMTQVRVRSRITPIQTSAPRKKMLVEDYQAFAQQNEEEVNLLWDMRSKEVERRKEAEQEAEQLKEKLDRLEIEKVDKTKSTATCLRVRLEAVIDDTTGPSSRGKKKATTTDDATKIDKLKNDKEAFVKSNRLDLRSMKKDAVQAICEKDGVQYTTLDKTKEEIVKKRVARAFSTSTNETTRQNGVVIEEISDDNTEVSANLGKTVDGEEDVS</sequence>
<organism evidence="3 4">
    <name type="scientific">Chara braunii</name>
    <name type="common">Braun's stonewort</name>
    <dbReference type="NCBI Taxonomy" id="69332"/>
    <lineage>
        <taxon>Eukaryota</taxon>
        <taxon>Viridiplantae</taxon>
        <taxon>Streptophyta</taxon>
        <taxon>Charophyceae</taxon>
        <taxon>Charales</taxon>
        <taxon>Characeae</taxon>
        <taxon>Chara</taxon>
    </lineage>
</organism>
<accession>A0A388KJM5</accession>
<keyword evidence="4" id="KW-1185">Reference proteome</keyword>
<evidence type="ECO:0000256" key="1">
    <source>
        <dbReference type="SAM" id="Coils"/>
    </source>
</evidence>
<evidence type="ECO:0000313" key="4">
    <source>
        <dbReference type="Proteomes" id="UP000265515"/>
    </source>
</evidence>
<feature type="region of interest" description="Disordered" evidence="2">
    <location>
        <begin position="18"/>
        <end position="53"/>
    </location>
</feature>
<keyword evidence="1" id="KW-0175">Coiled coil</keyword>
<evidence type="ECO:0000256" key="2">
    <source>
        <dbReference type="SAM" id="MobiDB-lite"/>
    </source>
</evidence>
<comment type="caution">
    <text evidence="3">The sequence shown here is derived from an EMBL/GenBank/DDBJ whole genome shotgun (WGS) entry which is preliminary data.</text>
</comment>
<dbReference type="Gramene" id="GBG70237">
    <property type="protein sequence ID" value="GBG70237"/>
    <property type="gene ID" value="CBR_g6366"/>
</dbReference>
<feature type="region of interest" description="Disordered" evidence="2">
    <location>
        <begin position="392"/>
        <end position="414"/>
    </location>
</feature>
<dbReference type="Proteomes" id="UP000265515">
    <property type="component" value="Unassembled WGS sequence"/>
</dbReference>
<name>A0A388KJM5_CHABU</name>
<dbReference type="EMBL" id="BFEA01000127">
    <property type="protein sequence ID" value="GBG70237.1"/>
    <property type="molecule type" value="Genomic_DNA"/>
</dbReference>
<protein>
    <submittedName>
        <fullName evidence="3">Uncharacterized protein</fullName>
    </submittedName>
</protein>
<reference evidence="3 4" key="1">
    <citation type="journal article" date="2018" name="Cell">
        <title>The Chara Genome: Secondary Complexity and Implications for Plant Terrestrialization.</title>
        <authorList>
            <person name="Nishiyama T."/>
            <person name="Sakayama H."/>
            <person name="Vries J.D."/>
            <person name="Buschmann H."/>
            <person name="Saint-Marcoux D."/>
            <person name="Ullrich K.K."/>
            <person name="Haas F.B."/>
            <person name="Vanderstraeten L."/>
            <person name="Becker D."/>
            <person name="Lang D."/>
            <person name="Vosolsobe S."/>
            <person name="Rombauts S."/>
            <person name="Wilhelmsson P.K.I."/>
            <person name="Janitza P."/>
            <person name="Kern R."/>
            <person name="Heyl A."/>
            <person name="Rumpler F."/>
            <person name="Villalobos L.I.A.C."/>
            <person name="Clay J.M."/>
            <person name="Skokan R."/>
            <person name="Toyoda A."/>
            <person name="Suzuki Y."/>
            <person name="Kagoshima H."/>
            <person name="Schijlen E."/>
            <person name="Tajeshwar N."/>
            <person name="Catarino B."/>
            <person name="Hetherington A.J."/>
            <person name="Saltykova A."/>
            <person name="Bonnot C."/>
            <person name="Breuninger H."/>
            <person name="Symeonidi A."/>
            <person name="Radhakrishnan G.V."/>
            <person name="Van Nieuwerburgh F."/>
            <person name="Deforce D."/>
            <person name="Chang C."/>
            <person name="Karol K.G."/>
            <person name="Hedrich R."/>
            <person name="Ulvskov P."/>
            <person name="Glockner G."/>
            <person name="Delwiche C.F."/>
            <person name="Petrasek J."/>
            <person name="Van de Peer Y."/>
            <person name="Friml J."/>
            <person name="Beilby M."/>
            <person name="Dolan L."/>
            <person name="Kohara Y."/>
            <person name="Sugano S."/>
            <person name="Fujiyama A."/>
            <person name="Delaux P.-M."/>
            <person name="Quint M."/>
            <person name="TheiBen G."/>
            <person name="Hagemann M."/>
            <person name="Harholt J."/>
            <person name="Dunand C."/>
            <person name="Zachgo S."/>
            <person name="Langdale J."/>
            <person name="Maumus F."/>
            <person name="Straeten D.V.D."/>
            <person name="Gould S.B."/>
            <person name="Rensing S.A."/>
        </authorList>
    </citation>
    <scope>NUCLEOTIDE SEQUENCE [LARGE SCALE GENOMIC DNA]</scope>
    <source>
        <strain evidence="3 4">S276</strain>
    </source>
</reference>
<feature type="coiled-coil region" evidence="1">
    <location>
        <begin position="248"/>
        <end position="282"/>
    </location>
</feature>
<dbReference type="AlphaFoldDB" id="A0A388KJM5"/>
<evidence type="ECO:0000313" key="3">
    <source>
        <dbReference type="EMBL" id="GBG70237.1"/>
    </source>
</evidence>
<proteinExistence type="predicted"/>